<evidence type="ECO:0000313" key="3">
    <source>
        <dbReference type="Proteomes" id="UP001529510"/>
    </source>
</evidence>
<name>A0ABD0PGW2_CIRMR</name>
<evidence type="ECO:0000313" key="2">
    <source>
        <dbReference type="EMBL" id="KAL0173294.1"/>
    </source>
</evidence>
<dbReference type="AlphaFoldDB" id="A0ABD0PGW2"/>
<keyword evidence="3" id="KW-1185">Reference proteome</keyword>
<dbReference type="InterPro" id="IPR000884">
    <property type="entry name" value="TSP1_rpt"/>
</dbReference>
<sequence>AAGRQSRQAEEDVLEGVWGPWSEWVECSQSCGVGVSERRRQCMPPPQTPPLIWNRPSYLQPGVPNNTPVLSAVRPYYNSLYPVNEPPPYGPGGAEGPPYFSPPLPANPNPGLPLYRNEAGGAGPVQFGPPNQDPVSVYRSPSSSSALPYGRVPARSPNHGRVVGSGSRSSVSTNRDPASIR</sequence>
<reference evidence="2 3" key="1">
    <citation type="submission" date="2024-05" db="EMBL/GenBank/DDBJ databases">
        <title>Genome sequencing and assembly of Indian major carp, Cirrhinus mrigala (Hamilton, 1822).</title>
        <authorList>
            <person name="Mohindra V."/>
            <person name="Chowdhury L.M."/>
            <person name="Lal K."/>
            <person name="Jena J.K."/>
        </authorList>
    </citation>
    <scope>NUCLEOTIDE SEQUENCE [LARGE SCALE GENOMIC DNA]</scope>
    <source>
        <strain evidence="2">CM1030</strain>
        <tissue evidence="2">Blood</tissue>
    </source>
</reference>
<feature type="non-terminal residue" evidence="2">
    <location>
        <position position="181"/>
    </location>
</feature>
<dbReference type="InterPro" id="IPR036383">
    <property type="entry name" value="TSP1_rpt_sf"/>
</dbReference>
<feature type="compositionally biased region" description="Low complexity" evidence="1">
    <location>
        <begin position="160"/>
        <end position="172"/>
    </location>
</feature>
<dbReference type="Proteomes" id="UP001529510">
    <property type="component" value="Unassembled WGS sequence"/>
</dbReference>
<proteinExistence type="predicted"/>
<dbReference type="SUPFAM" id="SSF82895">
    <property type="entry name" value="TSP-1 type 1 repeat"/>
    <property type="match status" value="1"/>
</dbReference>
<dbReference type="Pfam" id="PF00090">
    <property type="entry name" value="TSP_1"/>
    <property type="match status" value="1"/>
</dbReference>
<feature type="non-terminal residue" evidence="2">
    <location>
        <position position="1"/>
    </location>
</feature>
<dbReference type="PROSITE" id="PS50092">
    <property type="entry name" value="TSP1"/>
    <property type="match status" value="1"/>
</dbReference>
<accession>A0ABD0PGW2</accession>
<gene>
    <name evidence="2" type="ORF">M9458_033605</name>
</gene>
<comment type="caution">
    <text evidence="2">The sequence shown here is derived from an EMBL/GenBank/DDBJ whole genome shotgun (WGS) entry which is preliminary data.</text>
</comment>
<feature type="compositionally biased region" description="Low complexity" evidence="1">
    <location>
        <begin position="134"/>
        <end position="145"/>
    </location>
</feature>
<feature type="compositionally biased region" description="Pro residues" evidence="1">
    <location>
        <begin position="99"/>
        <end position="111"/>
    </location>
</feature>
<protein>
    <submittedName>
        <fullName evidence="2">Uncharacterized protein</fullName>
    </submittedName>
</protein>
<organism evidence="2 3">
    <name type="scientific">Cirrhinus mrigala</name>
    <name type="common">Mrigala</name>
    <dbReference type="NCBI Taxonomy" id="683832"/>
    <lineage>
        <taxon>Eukaryota</taxon>
        <taxon>Metazoa</taxon>
        <taxon>Chordata</taxon>
        <taxon>Craniata</taxon>
        <taxon>Vertebrata</taxon>
        <taxon>Euteleostomi</taxon>
        <taxon>Actinopterygii</taxon>
        <taxon>Neopterygii</taxon>
        <taxon>Teleostei</taxon>
        <taxon>Ostariophysi</taxon>
        <taxon>Cypriniformes</taxon>
        <taxon>Cyprinidae</taxon>
        <taxon>Labeoninae</taxon>
        <taxon>Labeonini</taxon>
        <taxon>Cirrhinus</taxon>
    </lineage>
</organism>
<dbReference type="EMBL" id="JAMKFB020000016">
    <property type="protein sequence ID" value="KAL0173294.1"/>
    <property type="molecule type" value="Genomic_DNA"/>
</dbReference>
<evidence type="ECO:0000256" key="1">
    <source>
        <dbReference type="SAM" id="MobiDB-lite"/>
    </source>
</evidence>
<feature type="region of interest" description="Disordered" evidence="1">
    <location>
        <begin position="87"/>
        <end position="181"/>
    </location>
</feature>
<dbReference type="Gene3D" id="2.20.100.10">
    <property type="entry name" value="Thrombospondin type-1 (TSP1) repeat"/>
    <property type="match status" value="1"/>
</dbReference>